<evidence type="ECO:0000313" key="2">
    <source>
        <dbReference type="Proteomes" id="UP000821845"/>
    </source>
</evidence>
<dbReference type="EMBL" id="CM023482">
    <property type="protein sequence ID" value="KAH6939481.1"/>
    <property type="molecule type" value="Genomic_DNA"/>
</dbReference>
<keyword evidence="2" id="KW-1185">Reference proteome</keyword>
<protein>
    <submittedName>
        <fullName evidence="1">Uncharacterized protein</fullName>
    </submittedName>
</protein>
<proteinExistence type="predicted"/>
<comment type="caution">
    <text evidence="1">The sequence shown here is derived from an EMBL/GenBank/DDBJ whole genome shotgun (WGS) entry which is preliminary data.</text>
</comment>
<name>A0ACB7SX03_HYAAI</name>
<accession>A0ACB7SX03</accession>
<sequence length="96" mass="10689">MRAASTHATQQTCVQPPLLRAARRRGPSRPQRFESKPRPSLVCRNPEARAAGPRNSGIFEGPDGGEAVQKRQRTHDCEPKTRSARRDRGRQNTCAT</sequence>
<organism evidence="1 2">
    <name type="scientific">Hyalomma asiaticum</name>
    <name type="common">Tick</name>
    <dbReference type="NCBI Taxonomy" id="266040"/>
    <lineage>
        <taxon>Eukaryota</taxon>
        <taxon>Metazoa</taxon>
        <taxon>Ecdysozoa</taxon>
        <taxon>Arthropoda</taxon>
        <taxon>Chelicerata</taxon>
        <taxon>Arachnida</taxon>
        <taxon>Acari</taxon>
        <taxon>Parasitiformes</taxon>
        <taxon>Ixodida</taxon>
        <taxon>Ixodoidea</taxon>
        <taxon>Ixodidae</taxon>
        <taxon>Hyalomminae</taxon>
        <taxon>Hyalomma</taxon>
    </lineage>
</organism>
<gene>
    <name evidence="1" type="ORF">HPB50_018566</name>
</gene>
<dbReference type="Proteomes" id="UP000821845">
    <property type="component" value="Chromosome 2"/>
</dbReference>
<evidence type="ECO:0000313" key="1">
    <source>
        <dbReference type="EMBL" id="KAH6939481.1"/>
    </source>
</evidence>
<reference evidence="1" key="1">
    <citation type="submission" date="2020-05" db="EMBL/GenBank/DDBJ databases">
        <title>Large-scale comparative analyses of tick genomes elucidate their genetic diversity and vector capacities.</title>
        <authorList>
            <person name="Jia N."/>
            <person name="Wang J."/>
            <person name="Shi W."/>
            <person name="Du L."/>
            <person name="Sun Y."/>
            <person name="Zhan W."/>
            <person name="Jiang J."/>
            <person name="Wang Q."/>
            <person name="Zhang B."/>
            <person name="Ji P."/>
            <person name="Sakyi L.B."/>
            <person name="Cui X."/>
            <person name="Yuan T."/>
            <person name="Jiang B."/>
            <person name="Yang W."/>
            <person name="Lam T.T.-Y."/>
            <person name="Chang Q."/>
            <person name="Ding S."/>
            <person name="Wang X."/>
            <person name="Zhu J."/>
            <person name="Ruan X."/>
            <person name="Zhao L."/>
            <person name="Wei J."/>
            <person name="Que T."/>
            <person name="Du C."/>
            <person name="Cheng J."/>
            <person name="Dai P."/>
            <person name="Han X."/>
            <person name="Huang E."/>
            <person name="Gao Y."/>
            <person name="Liu J."/>
            <person name="Shao H."/>
            <person name="Ye R."/>
            <person name="Li L."/>
            <person name="Wei W."/>
            <person name="Wang X."/>
            <person name="Wang C."/>
            <person name="Yang T."/>
            <person name="Huo Q."/>
            <person name="Li W."/>
            <person name="Guo W."/>
            <person name="Chen H."/>
            <person name="Zhou L."/>
            <person name="Ni X."/>
            <person name="Tian J."/>
            <person name="Zhou Y."/>
            <person name="Sheng Y."/>
            <person name="Liu T."/>
            <person name="Pan Y."/>
            <person name="Xia L."/>
            <person name="Li J."/>
            <person name="Zhao F."/>
            <person name="Cao W."/>
        </authorList>
    </citation>
    <scope>NUCLEOTIDE SEQUENCE</scope>
    <source>
        <strain evidence="1">Hyas-2018</strain>
    </source>
</reference>